<comment type="similarity">
    <text evidence="2">Belongs to the WD repeat EDC4 family.</text>
</comment>
<feature type="compositionally biased region" description="Polar residues" evidence="6">
    <location>
        <begin position="330"/>
        <end position="341"/>
    </location>
</feature>
<feature type="compositionally biased region" description="Basic and acidic residues" evidence="6">
    <location>
        <begin position="871"/>
        <end position="886"/>
    </location>
</feature>
<evidence type="ECO:0000313" key="9">
    <source>
        <dbReference type="Proteomes" id="UP000789508"/>
    </source>
</evidence>
<dbReference type="GO" id="GO:0000932">
    <property type="term" value="C:P-body"/>
    <property type="evidence" value="ECO:0007669"/>
    <property type="project" value="UniProtKB-SubCell"/>
</dbReference>
<keyword evidence="4" id="KW-0853">WD repeat</keyword>
<name>A0A9N9ATW4_9GLOM</name>
<evidence type="ECO:0000256" key="3">
    <source>
        <dbReference type="ARBA" id="ARBA00022490"/>
    </source>
</evidence>
<accession>A0A9N9ATW4</accession>
<dbReference type="PANTHER" id="PTHR15598">
    <property type="entry name" value="ENHANCER OF MRNA-DECAPPING PROTEIN 4"/>
    <property type="match status" value="1"/>
</dbReference>
<dbReference type="PANTHER" id="PTHR15598:SF5">
    <property type="entry name" value="ENHANCER OF MRNA-DECAPPING PROTEIN 4"/>
    <property type="match status" value="1"/>
</dbReference>
<comment type="subcellular location">
    <subcellularLocation>
        <location evidence="1">Cytoplasm</location>
        <location evidence="1">P-body</location>
    </subcellularLocation>
</comment>
<organism evidence="8 9">
    <name type="scientific">Ambispora leptoticha</name>
    <dbReference type="NCBI Taxonomy" id="144679"/>
    <lineage>
        <taxon>Eukaryota</taxon>
        <taxon>Fungi</taxon>
        <taxon>Fungi incertae sedis</taxon>
        <taxon>Mucoromycota</taxon>
        <taxon>Glomeromycotina</taxon>
        <taxon>Glomeromycetes</taxon>
        <taxon>Archaeosporales</taxon>
        <taxon>Ambisporaceae</taxon>
        <taxon>Ambispora</taxon>
    </lineage>
</organism>
<dbReference type="InterPro" id="IPR036322">
    <property type="entry name" value="WD40_repeat_dom_sf"/>
</dbReference>
<evidence type="ECO:0000259" key="7">
    <source>
        <dbReference type="Pfam" id="PF16529"/>
    </source>
</evidence>
<feature type="compositionally biased region" description="Polar residues" evidence="6">
    <location>
        <begin position="973"/>
        <end position="987"/>
    </location>
</feature>
<keyword evidence="5" id="KW-0677">Repeat</keyword>
<dbReference type="InterPro" id="IPR032401">
    <property type="entry name" value="EDC4_WD40"/>
</dbReference>
<evidence type="ECO:0000256" key="6">
    <source>
        <dbReference type="SAM" id="MobiDB-lite"/>
    </source>
</evidence>
<dbReference type="OrthoDB" id="21128at2759"/>
<feature type="region of interest" description="Disordered" evidence="6">
    <location>
        <begin position="163"/>
        <end position="186"/>
    </location>
</feature>
<reference evidence="8" key="1">
    <citation type="submission" date="2021-06" db="EMBL/GenBank/DDBJ databases">
        <authorList>
            <person name="Kallberg Y."/>
            <person name="Tangrot J."/>
            <person name="Rosling A."/>
        </authorList>
    </citation>
    <scope>NUCLEOTIDE SEQUENCE</scope>
    <source>
        <strain evidence="8">FL130A</strain>
    </source>
</reference>
<evidence type="ECO:0000313" key="8">
    <source>
        <dbReference type="EMBL" id="CAG8544676.1"/>
    </source>
</evidence>
<dbReference type="InterPro" id="IPR045152">
    <property type="entry name" value="EDC4-like"/>
</dbReference>
<feature type="region of interest" description="Disordered" evidence="6">
    <location>
        <begin position="92"/>
        <end position="123"/>
    </location>
</feature>
<evidence type="ECO:0000256" key="2">
    <source>
        <dbReference type="ARBA" id="ARBA00009639"/>
    </source>
</evidence>
<keyword evidence="3" id="KW-0963">Cytoplasm</keyword>
<comment type="caution">
    <text evidence="8">The sequence shown here is derived from an EMBL/GenBank/DDBJ whole genome shotgun (WGS) entry which is preliminary data.</text>
</comment>
<dbReference type="EMBL" id="CAJVPS010001608">
    <property type="protein sequence ID" value="CAG8544676.1"/>
    <property type="molecule type" value="Genomic_DNA"/>
</dbReference>
<feature type="region of interest" description="Disordered" evidence="6">
    <location>
        <begin position="871"/>
        <end position="909"/>
    </location>
</feature>
<dbReference type="GO" id="GO:0031087">
    <property type="term" value="P:deadenylation-independent decapping of nuclear-transcribed mRNA"/>
    <property type="evidence" value="ECO:0007669"/>
    <property type="project" value="InterPro"/>
</dbReference>
<protein>
    <submittedName>
        <fullName evidence="8">5588_t:CDS:1</fullName>
    </submittedName>
</protein>
<dbReference type="SUPFAM" id="SSF50978">
    <property type="entry name" value="WD40 repeat-like"/>
    <property type="match status" value="1"/>
</dbReference>
<feature type="compositionally biased region" description="Polar residues" evidence="6">
    <location>
        <begin position="12"/>
        <end position="51"/>
    </location>
</feature>
<feature type="domain" description="Enhancer of mRNA-decapping protein 4 WD40 repeat region" evidence="7">
    <location>
        <begin position="430"/>
        <end position="702"/>
    </location>
</feature>
<feature type="region of interest" description="Disordered" evidence="6">
    <location>
        <begin position="968"/>
        <end position="1043"/>
    </location>
</feature>
<dbReference type="InterPro" id="IPR015943">
    <property type="entry name" value="WD40/YVTN_repeat-like_dom_sf"/>
</dbReference>
<dbReference type="Gene3D" id="2.130.10.10">
    <property type="entry name" value="YVTN repeat-like/Quinoprotein amine dehydrogenase"/>
    <property type="match status" value="1"/>
</dbReference>
<sequence>MDPSAALLSLLHQPSSSADSSLAGQRSPTAFSPHNSQSTTTVQSNPLPQQNSTVSSSTSTALSLFSMPQYPLHTSQQQQQYNGFMSSMVLPATTGVPPAPPPPPTQQIGGSSTPSQLTQSLVTPPPDPLTTLFQSLHSQPIPMAPPPPPIPKSVITQAEVQETRASSESDSPTTSVHINGDTSNGNPTFTIDKEPSSSFSSLKLPFFGFNPSGSNINEEETQVQTERIDSTSTPLVSSVVQNTNQSELENNKLSPPEKSNVDRINTPVEVIDYNNLSAHVMKSSSAKSTPPPEKQLSSPVTKSMFTYTNPFDLLKNSSPSPPPNREFNHIQLTSNTQTSPTQKKREITSHAKEGGMFSRPLHQIEPFLSGLSAWNVRATSAPKNDLSPPDGVRLPPGDILYSAAERNEAVLCTKDLNTETITLIPSDLEYRVGKSIAVNGQYICYTVKAGKVRVISSLYGSKTLLRKHEKPIVDISIQNSYIPDIDAPVDKQLLLVIGSDSKITVWELSDAPQEQNAEIPSKTILEIDGKDLTDDNHCRYLRAIWHTVNRNMFAVATNTNDVLIIDINKLLDGAESGSFKEHEISEKILKTDPHEETINDMTFSFDGTILVTASHENIMFSELEINSDNIVEGIGPAHRIILSGEQCSSVFLVNPQDLSPEATIPPLKCNYAIIGTERNTTIHLYDVIEGQTVQTIKFLPPPARRPSLNKAYRKEDDMFNCIDYDQRTRTLVLANSARISIITLHLNIPQGKVDTYHISPEQTNIGIPGVIETEQTDSLEDSSFNSPQFDYLIEFPVNQLVGSFVLVSDPSSGSHESEGLSFYCIQSKAVQQYYIAKELLYPSNIDHCPIFESTTRSIGQVEQDDRIVTHLDERGDFKKEEPEKNVSKSSVKSENSQYSNNEENLTEKDNFKETVVATGTETASIDVIANTETVTVETETTEKVENASGNNNESVISSNIVVVSEETEGRGLDQNNNNNKVDTTSGIKLSGTAVNGAISKIKRKGLPSSSNQTEPLSDPEKSSRRKESRRAMEREGGIEGETT</sequence>
<evidence type="ECO:0000256" key="4">
    <source>
        <dbReference type="ARBA" id="ARBA00022574"/>
    </source>
</evidence>
<feature type="compositionally biased region" description="Low complexity" evidence="6">
    <location>
        <begin position="887"/>
        <end position="903"/>
    </location>
</feature>
<gene>
    <name evidence="8" type="ORF">ALEPTO_LOCUS5582</name>
</gene>
<proteinExistence type="inferred from homology"/>
<feature type="region of interest" description="Disordered" evidence="6">
    <location>
        <begin position="1"/>
        <end position="60"/>
    </location>
</feature>
<feature type="non-terminal residue" evidence="8">
    <location>
        <position position="1"/>
    </location>
</feature>
<dbReference type="Pfam" id="PF16529">
    <property type="entry name" value="Ge1_WD40"/>
    <property type="match status" value="1"/>
</dbReference>
<feature type="region of interest" description="Disordered" evidence="6">
    <location>
        <begin position="311"/>
        <end position="344"/>
    </location>
</feature>
<evidence type="ECO:0000256" key="5">
    <source>
        <dbReference type="ARBA" id="ARBA00022737"/>
    </source>
</evidence>
<feature type="compositionally biased region" description="Polar residues" evidence="6">
    <location>
        <begin position="168"/>
        <end position="186"/>
    </location>
</feature>
<evidence type="ECO:0000256" key="1">
    <source>
        <dbReference type="ARBA" id="ARBA00004201"/>
    </source>
</evidence>
<dbReference type="Proteomes" id="UP000789508">
    <property type="component" value="Unassembled WGS sequence"/>
</dbReference>
<keyword evidence="9" id="KW-1185">Reference proteome</keyword>
<feature type="compositionally biased region" description="Polar residues" evidence="6">
    <location>
        <begin position="106"/>
        <end position="120"/>
    </location>
</feature>
<dbReference type="AlphaFoldDB" id="A0A9N9ATW4"/>